<dbReference type="InterPro" id="IPR011598">
    <property type="entry name" value="bHLH_dom"/>
</dbReference>
<dbReference type="InterPro" id="IPR000014">
    <property type="entry name" value="PAS"/>
</dbReference>
<evidence type="ECO:0000313" key="13">
    <source>
        <dbReference type="EMBL" id="TPP61546.1"/>
    </source>
</evidence>
<feature type="region of interest" description="Disordered" evidence="10">
    <location>
        <begin position="103"/>
        <end position="126"/>
    </location>
</feature>
<feature type="compositionally biased region" description="Polar residues" evidence="10">
    <location>
        <begin position="241"/>
        <end position="252"/>
    </location>
</feature>
<evidence type="ECO:0000256" key="5">
    <source>
        <dbReference type="ARBA" id="ARBA00023125"/>
    </source>
</evidence>
<keyword evidence="2" id="KW-0677">Repeat</keyword>
<dbReference type="PROSITE" id="PS50112">
    <property type="entry name" value="PAS"/>
    <property type="match status" value="2"/>
</dbReference>
<keyword evidence="9" id="KW-0379">Hydroxylation</keyword>
<dbReference type="InterPro" id="IPR001067">
    <property type="entry name" value="Nuc_translocat"/>
</dbReference>
<dbReference type="Proteomes" id="UP000316759">
    <property type="component" value="Unassembled WGS sequence"/>
</dbReference>
<dbReference type="EMBL" id="SUNJ01008047">
    <property type="protein sequence ID" value="TPP61546.1"/>
    <property type="molecule type" value="Genomic_DNA"/>
</dbReference>
<dbReference type="InterPro" id="IPR036638">
    <property type="entry name" value="HLH_DNA-bd_sf"/>
</dbReference>
<dbReference type="STRING" id="46835.A0A504YMM0"/>
<evidence type="ECO:0000259" key="12">
    <source>
        <dbReference type="PROSITE" id="PS50888"/>
    </source>
</evidence>
<dbReference type="Pfam" id="PF08447">
    <property type="entry name" value="PAS_3"/>
    <property type="match status" value="1"/>
</dbReference>
<feature type="compositionally biased region" description="Low complexity" evidence="10">
    <location>
        <begin position="226"/>
        <end position="240"/>
    </location>
</feature>
<dbReference type="PRINTS" id="PR00785">
    <property type="entry name" value="NCTRNSLOCATR"/>
</dbReference>
<dbReference type="GO" id="GO:0000977">
    <property type="term" value="F:RNA polymerase II transcription regulatory region sequence-specific DNA binding"/>
    <property type="evidence" value="ECO:0007669"/>
    <property type="project" value="TreeGrafter"/>
</dbReference>
<dbReference type="Gene3D" id="4.10.280.10">
    <property type="entry name" value="Helix-loop-helix DNA-binding domain"/>
    <property type="match status" value="1"/>
</dbReference>
<dbReference type="SUPFAM" id="SSF55785">
    <property type="entry name" value="PYP-like sensor domain (PAS domain)"/>
    <property type="match status" value="2"/>
</dbReference>
<feature type="compositionally biased region" description="Low complexity" evidence="10">
    <location>
        <begin position="917"/>
        <end position="955"/>
    </location>
</feature>
<feature type="region of interest" description="Disordered" evidence="10">
    <location>
        <begin position="748"/>
        <end position="768"/>
    </location>
</feature>
<dbReference type="Gene3D" id="3.30.450.20">
    <property type="entry name" value="PAS domain"/>
    <property type="match status" value="2"/>
</dbReference>
<dbReference type="Pfam" id="PF00989">
    <property type="entry name" value="PAS"/>
    <property type="match status" value="1"/>
</dbReference>
<proteinExistence type="predicted"/>
<dbReference type="PROSITE" id="PS50888">
    <property type="entry name" value="BHLH"/>
    <property type="match status" value="1"/>
</dbReference>
<dbReference type="FunFam" id="3.30.450.20:FF:000015">
    <property type="entry name" value="Hypoxia-inducible factor 1-alpha isoform 1"/>
    <property type="match status" value="1"/>
</dbReference>
<dbReference type="GO" id="GO:0046983">
    <property type="term" value="F:protein dimerization activity"/>
    <property type="evidence" value="ECO:0007669"/>
    <property type="project" value="InterPro"/>
</dbReference>
<evidence type="ECO:0000256" key="6">
    <source>
        <dbReference type="ARBA" id="ARBA00023159"/>
    </source>
</evidence>
<dbReference type="Pfam" id="PF23171">
    <property type="entry name" value="bHLH_HIF1A"/>
    <property type="match status" value="1"/>
</dbReference>
<evidence type="ECO:0000256" key="8">
    <source>
        <dbReference type="ARBA" id="ARBA00023242"/>
    </source>
</evidence>
<keyword evidence="3" id="KW-0832">Ubl conjugation</keyword>
<feature type="compositionally biased region" description="Basic and acidic residues" evidence="10">
    <location>
        <begin position="905"/>
        <end position="916"/>
    </location>
</feature>
<feature type="compositionally biased region" description="Basic and acidic residues" evidence="10">
    <location>
        <begin position="255"/>
        <end position="270"/>
    </location>
</feature>
<dbReference type="GO" id="GO:0005737">
    <property type="term" value="C:cytoplasm"/>
    <property type="evidence" value="ECO:0007669"/>
    <property type="project" value="InterPro"/>
</dbReference>
<feature type="compositionally biased region" description="Polar residues" evidence="10">
    <location>
        <begin position="748"/>
        <end position="765"/>
    </location>
</feature>
<feature type="domain" description="PAS" evidence="11">
    <location>
        <begin position="335"/>
        <end position="398"/>
    </location>
</feature>
<evidence type="ECO:0000256" key="2">
    <source>
        <dbReference type="ARBA" id="ARBA00022737"/>
    </source>
</evidence>
<dbReference type="FunFam" id="4.10.280.10:FF:000007">
    <property type="entry name" value="single-minded homolog 1 isoform X1"/>
    <property type="match status" value="1"/>
</dbReference>
<feature type="region of interest" description="Disordered" evidence="10">
    <location>
        <begin position="886"/>
        <end position="976"/>
    </location>
</feature>
<dbReference type="SUPFAM" id="SSF47459">
    <property type="entry name" value="HLH, helix-loop-helix DNA-binding domain"/>
    <property type="match status" value="1"/>
</dbReference>
<dbReference type="CDD" id="cd00130">
    <property type="entry name" value="PAS"/>
    <property type="match status" value="2"/>
</dbReference>
<dbReference type="AlphaFoldDB" id="A0A504YMM0"/>
<keyword evidence="6" id="KW-0010">Activator</keyword>
<dbReference type="GO" id="GO:0005634">
    <property type="term" value="C:nucleus"/>
    <property type="evidence" value="ECO:0007669"/>
    <property type="project" value="UniProtKB-SubCell"/>
</dbReference>
<protein>
    <submittedName>
        <fullName evidence="13">Single-minded protein 1</fullName>
    </submittedName>
</protein>
<dbReference type="SMART" id="SM00091">
    <property type="entry name" value="PAS"/>
    <property type="match status" value="2"/>
</dbReference>
<feature type="domain" description="PAS" evidence="11">
    <location>
        <begin position="513"/>
        <end position="568"/>
    </location>
</feature>
<dbReference type="PANTHER" id="PTHR23043:SF36">
    <property type="entry name" value="PROTEIN SINGLE-MINDED"/>
    <property type="match status" value="1"/>
</dbReference>
<dbReference type="GO" id="GO:0000981">
    <property type="term" value="F:DNA-binding transcription factor activity, RNA polymerase II-specific"/>
    <property type="evidence" value="ECO:0007669"/>
    <property type="project" value="TreeGrafter"/>
</dbReference>
<comment type="caution">
    <text evidence="13">The sequence shown here is derived from an EMBL/GenBank/DDBJ whole genome shotgun (WGS) entry which is preliminary data.</text>
</comment>
<dbReference type="SMART" id="SM00353">
    <property type="entry name" value="HLH"/>
    <property type="match status" value="1"/>
</dbReference>
<evidence type="ECO:0000256" key="10">
    <source>
        <dbReference type="SAM" id="MobiDB-lite"/>
    </source>
</evidence>
<dbReference type="OrthoDB" id="6021714at2759"/>
<keyword evidence="4" id="KW-0805">Transcription regulation</keyword>
<keyword evidence="14" id="KW-1185">Reference proteome</keyword>
<comment type="subcellular location">
    <subcellularLocation>
        <location evidence="1">Nucleus</location>
    </subcellularLocation>
</comment>
<evidence type="ECO:0000256" key="1">
    <source>
        <dbReference type="ARBA" id="ARBA00004123"/>
    </source>
</evidence>
<accession>A0A504YMM0</accession>
<evidence type="ECO:0000256" key="9">
    <source>
        <dbReference type="ARBA" id="ARBA00023278"/>
    </source>
</evidence>
<feature type="domain" description="BHLH" evidence="12">
    <location>
        <begin position="255"/>
        <end position="308"/>
    </location>
</feature>
<evidence type="ECO:0000256" key="7">
    <source>
        <dbReference type="ARBA" id="ARBA00023163"/>
    </source>
</evidence>
<organism evidence="13 14">
    <name type="scientific">Fasciola gigantica</name>
    <name type="common">Giant liver fluke</name>
    <dbReference type="NCBI Taxonomy" id="46835"/>
    <lineage>
        <taxon>Eukaryota</taxon>
        <taxon>Metazoa</taxon>
        <taxon>Spiralia</taxon>
        <taxon>Lophotrochozoa</taxon>
        <taxon>Platyhelminthes</taxon>
        <taxon>Trematoda</taxon>
        <taxon>Digenea</taxon>
        <taxon>Plagiorchiida</taxon>
        <taxon>Echinostomata</taxon>
        <taxon>Echinostomatoidea</taxon>
        <taxon>Fasciolidae</taxon>
        <taxon>Fasciola</taxon>
    </lineage>
</organism>
<keyword evidence="8" id="KW-0539">Nucleus</keyword>
<keyword evidence="7" id="KW-0804">Transcription</keyword>
<name>A0A504YMM0_FASGI</name>
<dbReference type="InterPro" id="IPR013655">
    <property type="entry name" value="PAS_fold_3"/>
</dbReference>
<evidence type="ECO:0000313" key="14">
    <source>
        <dbReference type="Proteomes" id="UP000316759"/>
    </source>
</evidence>
<feature type="region of interest" description="Disordered" evidence="10">
    <location>
        <begin position="226"/>
        <end position="270"/>
    </location>
</feature>
<dbReference type="NCBIfam" id="TIGR00229">
    <property type="entry name" value="sensory_box"/>
    <property type="match status" value="2"/>
</dbReference>
<dbReference type="InterPro" id="IPR013767">
    <property type="entry name" value="PAS_fold"/>
</dbReference>
<keyword evidence="5" id="KW-0238">DNA-binding</keyword>
<evidence type="ECO:0000256" key="3">
    <source>
        <dbReference type="ARBA" id="ARBA00022843"/>
    </source>
</evidence>
<sequence length="1061" mass="116605">MQTGCLATPTSYSSVNPGNGTMHPSAYFYPTYPMFPSEMPGDTMPSTDCAIRNPVFFQPPPSSTVAPLGSHDSDQFPPMTMTGTDLMLGSVRLDYPSSYWTAARDRPGSSGATNLRPDETKPYPQMSPYNVYPGGSTLSTGHSLSENIPRHTNSANHVPEEFHMNRRHVTRGPVDSDAQHMFYTMFRERNSDLLTELNCSDEPSGLKQNMPHHRQHIPLAGNISHHQQAHPNEQPQQQHQTTNPLSSTTAPTSPRMKEKSKNAARTRREKENTELYELAKLLPLPSAITSQLDKASIIRLTTSYLKIRSIFPDGLGDAWSMYRTSVNRNGTHPIEQDLAPNLFKSMDGFIFIVSPEGKILYISETASVLLGLSQVEMTGNEMIEYLHPLDHEELKQILTIHSDELATATANSATVQSNGHPNSLSSDPFSMTQELSLERSFFLRIKCVLAKRNAGLTTAGYKVIHCSGYLKVRPIKVDGFSYYQNLGLVAFAYAIPSPNANNTEIRLASDMFMFRASLDLKLIFLEGRIASITGFQPQELIDKTLYNLVHAMDAEALRRSHETLLAKGQVTTAYYRLLTKVGGWIWMQSYATIVHNSRSSRPNCIVSVNYVLSGVETVGMPLLMEQCGLDGGKVPSCMVIPSDAKHTCMDPDQLDFGSSRKESGAALGTKHRLSGKLDSCSSVKKRDRRCLPNEEFEGDQLECIGISSTDNNGTSSKHHQFGLDSRIEGHNKSCPTKKMGVFSTESNYSNTEHQNMGMNSPPTSKSRFRPRFDPSIATSTNLHDSIQSGDAGGGSWPAGYCSMEIARIHAAKWMDYSTSFMNLPHIPPSFPQTTNDPNTFPLDRKTSGLIHALQTQYTHAIRDHMHAYPKDSGDNKIRSDPMMVDTRQGRCQSLTSSSVSDTDDPVLRNHNTKEQQQHPQIQQPDSSYTTSSASSSPSSPIDSVSSASPRASTGSPQPPPPPSATALHPSSAILPLTTPGSIDRPFILTPFPSSMELYTSETAYGNSEFLSGSSSNSLVTFRSAMPRYGAPSSEPGADVIGLPMTSETGVSFPSVREYRAL</sequence>
<dbReference type="PANTHER" id="PTHR23043">
    <property type="entry name" value="HYPOXIA-INDUCIBLE FACTOR 1 ALPHA"/>
    <property type="match status" value="1"/>
</dbReference>
<evidence type="ECO:0000259" key="11">
    <source>
        <dbReference type="PROSITE" id="PS50112"/>
    </source>
</evidence>
<gene>
    <name evidence="13" type="ORF">FGIG_03865</name>
</gene>
<dbReference type="GO" id="GO:0005667">
    <property type="term" value="C:transcription regulator complex"/>
    <property type="evidence" value="ECO:0007669"/>
    <property type="project" value="InterPro"/>
</dbReference>
<dbReference type="InterPro" id="IPR035965">
    <property type="entry name" value="PAS-like_dom_sf"/>
</dbReference>
<evidence type="ECO:0000256" key="4">
    <source>
        <dbReference type="ARBA" id="ARBA00023015"/>
    </source>
</evidence>
<reference evidence="13 14" key="1">
    <citation type="submission" date="2019-04" db="EMBL/GenBank/DDBJ databases">
        <title>Annotation for the trematode Fasciola gigantica.</title>
        <authorList>
            <person name="Choi Y.-J."/>
        </authorList>
    </citation>
    <scope>NUCLEOTIDE SEQUENCE [LARGE SCALE GENOMIC DNA]</scope>
    <source>
        <strain evidence="13">Uganda_cow_1</strain>
    </source>
</reference>